<accession>H1KL21</accession>
<protein>
    <submittedName>
        <fullName evidence="1">Uncharacterized protein</fullName>
    </submittedName>
</protein>
<reference evidence="1 2" key="1">
    <citation type="submission" date="2011-09" db="EMBL/GenBank/DDBJ databases">
        <title>The draft genome of Methylobacterium extorquens DSM 13060.</title>
        <authorList>
            <consortium name="US DOE Joint Genome Institute (JGI-PGF)"/>
            <person name="Lucas S."/>
            <person name="Han J."/>
            <person name="Lapidus A."/>
            <person name="Cheng J.-F."/>
            <person name="Goodwin L."/>
            <person name="Pitluck S."/>
            <person name="Peters L."/>
            <person name="Land M.L."/>
            <person name="Hauser L."/>
            <person name="Koskimaki J."/>
            <person name="Halonen O."/>
            <person name="Pirttila A."/>
            <person name="Frank C."/>
            <person name="Woyke T.J."/>
        </authorList>
    </citation>
    <scope>NUCLEOTIDE SEQUENCE [LARGE SCALE GENOMIC DNA]</scope>
    <source>
        <strain evidence="1 2">DSM 13060</strain>
    </source>
</reference>
<dbReference type="EMBL" id="AGJK01000093">
    <property type="protein sequence ID" value="EHP91764.1"/>
    <property type="molecule type" value="Genomic_DNA"/>
</dbReference>
<name>H1KL21_METEX</name>
<gene>
    <name evidence="1" type="ORF">MetexDRAFT_3333</name>
</gene>
<sequence>MDTWTGARTFRYGGRAGGLAGRQTSDHIQRVRIGHRELSLGLGQAERQGLVYGPGMQLRGP</sequence>
<proteinExistence type="predicted"/>
<comment type="caution">
    <text evidence="1">The sequence shown here is derived from an EMBL/GenBank/DDBJ whole genome shotgun (WGS) entry which is preliminary data.</text>
</comment>
<dbReference type="AlphaFoldDB" id="H1KL21"/>
<evidence type="ECO:0000313" key="1">
    <source>
        <dbReference type="EMBL" id="EHP91764.1"/>
    </source>
</evidence>
<evidence type="ECO:0000313" key="2">
    <source>
        <dbReference type="Proteomes" id="UP000004382"/>
    </source>
</evidence>
<dbReference type="Proteomes" id="UP000004382">
    <property type="component" value="Unassembled WGS sequence"/>
</dbReference>
<organism evidence="1 2">
    <name type="scientific">Methylorubrum extorquens DSM 13060</name>
    <dbReference type="NCBI Taxonomy" id="882800"/>
    <lineage>
        <taxon>Bacteria</taxon>
        <taxon>Pseudomonadati</taxon>
        <taxon>Pseudomonadota</taxon>
        <taxon>Alphaproteobacteria</taxon>
        <taxon>Hyphomicrobiales</taxon>
        <taxon>Methylobacteriaceae</taxon>
        <taxon>Methylorubrum</taxon>
    </lineage>
</organism>